<reference evidence="1 2" key="1">
    <citation type="submission" date="2023-09" db="EMBL/GenBank/DDBJ databases">
        <title>Multi-omics analysis of a traditional fermented food reveals byproduct-associated fungal strains for waste-to-food upcycling.</title>
        <authorList>
            <consortium name="Lawrence Berkeley National Laboratory"/>
            <person name="Rekdal V.M."/>
            <person name="Villalobos-Escobedo J.M."/>
            <person name="Rodriguez-Valeron N."/>
            <person name="Garcia M.O."/>
            <person name="Vasquez D.P."/>
            <person name="Damayanti I."/>
            <person name="Sorensen P.M."/>
            <person name="Baidoo E.E."/>
            <person name="De Carvalho A.C."/>
            <person name="Riley R."/>
            <person name="Lipzen A."/>
            <person name="He G."/>
            <person name="Yan M."/>
            <person name="Haridas S."/>
            <person name="Daum C."/>
            <person name="Yoshinaga Y."/>
            <person name="Ng V."/>
            <person name="Grigoriev I.V."/>
            <person name="Munk R."/>
            <person name="Nuraida L."/>
            <person name="Wijaya C.H."/>
            <person name="Morales P.-C."/>
            <person name="Keasling J.D."/>
        </authorList>
    </citation>
    <scope>NUCLEOTIDE SEQUENCE [LARGE SCALE GENOMIC DNA]</scope>
    <source>
        <strain evidence="1 2">FGSC 2613</strain>
    </source>
</reference>
<sequence>MGASLAQGTPVDGRLFWTRYGSMPVNQSLHPLQTCNLHPCQFNGMEASTKPWKAPQG</sequence>
<accession>A0ABR3DDL7</accession>
<dbReference type="EMBL" id="JAVLET010000004">
    <property type="protein sequence ID" value="KAL0470780.1"/>
    <property type="molecule type" value="Genomic_DNA"/>
</dbReference>
<dbReference type="Proteomes" id="UP001451303">
    <property type="component" value="Unassembled WGS sequence"/>
</dbReference>
<comment type="caution">
    <text evidence="1">The sequence shown here is derived from an EMBL/GenBank/DDBJ whole genome shotgun (WGS) entry which is preliminary data.</text>
</comment>
<proteinExistence type="predicted"/>
<protein>
    <submittedName>
        <fullName evidence="1">Uncharacterized protein</fullName>
    </submittedName>
</protein>
<evidence type="ECO:0000313" key="2">
    <source>
        <dbReference type="Proteomes" id="UP001451303"/>
    </source>
</evidence>
<name>A0ABR3DDL7_NEUIN</name>
<organism evidence="1 2">
    <name type="scientific">Neurospora intermedia</name>
    <dbReference type="NCBI Taxonomy" id="5142"/>
    <lineage>
        <taxon>Eukaryota</taxon>
        <taxon>Fungi</taxon>
        <taxon>Dikarya</taxon>
        <taxon>Ascomycota</taxon>
        <taxon>Pezizomycotina</taxon>
        <taxon>Sordariomycetes</taxon>
        <taxon>Sordariomycetidae</taxon>
        <taxon>Sordariales</taxon>
        <taxon>Sordariaceae</taxon>
        <taxon>Neurospora</taxon>
    </lineage>
</organism>
<gene>
    <name evidence="1" type="ORF">QR685DRAFT_597344</name>
</gene>
<keyword evidence="2" id="KW-1185">Reference proteome</keyword>
<evidence type="ECO:0000313" key="1">
    <source>
        <dbReference type="EMBL" id="KAL0470780.1"/>
    </source>
</evidence>